<feature type="domain" description="YqgF/RNase H-like" evidence="6">
    <location>
        <begin position="5"/>
        <end position="103"/>
    </location>
</feature>
<comment type="caution">
    <text evidence="7">The sequence shown here is derived from an EMBL/GenBank/DDBJ whole genome shotgun (WGS) entry which is preliminary data.</text>
</comment>
<dbReference type="GO" id="GO:0016788">
    <property type="term" value="F:hydrolase activity, acting on ester bonds"/>
    <property type="evidence" value="ECO:0007669"/>
    <property type="project" value="UniProtKB-UniRule"/>
</dbReference>
<dbReference type="SUPFAM" id="SSF53098">
    <property type="entry name" value="Ribonuclease H-like"/>
    <property type="match status" value="1"/>
</dbReference>
<dbReference type="GO" id="GO:0005829">
    <property type="term" value="C:cytosol"/>
    <property type="evidence" value="ECO:0007669"/>
    <property type="project" value="TreeGrafter"/>
</dbReference>
<evidence type="ECO:0000256" key="2">
    <source>
        <dbReference type="ARBA" id="ARBA00022517"/>
    </source>
</evidence>
<evidence type="ECO:0000256" key="4">
    <source>
        <dbReference type="ARBA" id="ARBA00022801"/>
    </source>
</evidence>
<dbReference type="InterPro" id="IPR005227">
    <property type="entry name" value="YqgF"/>
</dbReference>
<dbReference type="EC" id="3.1.-.-" evidence="5"/>
<dbReference type="PANTHER" id="PTHR33317">
    <property type="entry name" value="POLYNUCLEOTIDYL TRANSFERASE, RIBONUCLEASE H-LIKE SUPERFAMILY PROTEIN"/>
    <property type="match status" value="1"/>
</dbReference>
<name>A0A1F6WB37_9BACT</name>
<keyword evidence="2 5" id="KW-0690">Ribosome biogenesis</keyword>
<gene>
    <name evidence="7" type="ORF">A3F19_02885</name>
</gene>
<keyword evidence="1 5" id="KW-0963">Cytoplasm</keyword>
<dbReference type="InterPro" id="IPR006641">
    <property type="entry name" value="YqgF/RNaseH-like_dom"/>
</dbReference>
<dbReference type="InterPro" id="IPR012337">
    <property type="entry name" value="RNaseH-like_sf"/>
</dbReference>
<comment type="similarity">
    <text evidence="5">Belongs to the YqgF HJR family.</text>
</comment>
<dbReference type="InterPro" id="IPR037027">
    <property type="entry name" value="YqgF/RNaseH-like_dom_sf"/>
</dbReference>
<dbReference type="Gene3D" id="3.30.420.140">
    <property type="entry name" value="YqgF/RNase H-like domain"/>
    <property type="match status" value="1"/>
</dbReference>
<dbReference type="Proteomes" id="UP000177052">
    <property type="component" value="Unassembled WGS sequence"/>
</dbReference>
<dbReference type="CDD" id="cd16964">
    <property type="entry name" value="YqgF"/>
    <property type="match status" value="1"/>
</dbReference>
<keyword evidence="4 5" id="KW-0378">Hydrolase</keyword>
<evidence type="ECO:0000256" key="3">
    <source>
        <dbReference type="ARBA" id="ARBA00022722"/>
    </source>
</evidence>
<dbReference type="Pfam" id="PF03652">
    <property type="entry name" value="RuvX"/>
    <property type="match status" value="1"/>
</dbReference>
<dbReference type="EMBL" id="MFUJ01000028">
    <property type="protein sequence ID" value="OGI79119.1"/>
    <property type="molecule type" value="Genomic_DNA"/>
</dbReference>
<dbReference type="PANTHER" id="PTHR33317:SF4">
    <property type="entry name" value="POLYNUCLEOTIDYL TRANSFERASE, RIBONUCLEASE H-LIKE SUPERFAMILY PROTEIN"/>
    <property type="match status" value="1"/>
</dbReference>
<comment type="function">
    <text evidence="5">Could be a nuclease involved in processing of the 5'-end of pre-16S rRNA.</text>
</comment>
<organism evidence="7 8">
    <name type="scientific">Candidatus Nomurabacteria bacterium RIFCSPHIGHO2_12_FULL_37_29</name>
    <dbReference type="NCBI Taxonomy" id="1801759"/>
    <lineage>
        <taxon>Bacteria</taxon>
        <taxon>Candidatus Nomuraibacteriota</taxon>
    </lineage>
</organism>
<dbReference type="NCBIfam" id="TIGR00250">
    <property type="entry name" value="RNAse_H_YqgF"/>
    <property type="match status" value="1"/>
</dbReference>
<comment type="subcellular location">
    <subcellularLocation>
        <location evidence="5">Cytoplasm</location>
    </subcellularLocation>
</comment>
<reference evidence="7 8" key="1">
    <citation type="journal article" date="2016" name="Nat. Commun.">
        <title>Thousands of microbial genomes shed light on interconnected biogeochemical processes in an aquifer system.</title>
        <authorList>
            <person name="Anantharaman K."/>
            <person name="Brown C.T."/>
            <person name="Hug L.A."/>
            <person name="Sharon I."/>
            <person name="Castelle C.J."/>
            <person name="Probst A.J."/>
            <person name="Thomas B.C."/>
            <person name="Singh A."/>
            <person name="Wilkins M.J."/>
            <person name="Karaoz U."/>
            <person name="Brodie E.L."/>
            <person name="Williams K.H."/>
            <person name="Hubbard S.S."/>
            <person name="Banfield J.F."/>
        </authorList>
    </citation>
    <scope>NUCLEOTIDE SEQUENCE [LARGE SCALE GENOMIC DNA]</scope>
</reference>
<protein>
    <recommendedName>
        <fullName evidence="5">Putative pre-16S rRNA nuclease</fullName>
        <ecNumber evidence="5">3.1.-.-</ecNumber>
    </recommendedName>
</protein>
<evidence type="ECO:0000259" key="6">
    <source>
        <dbReference type="SMART" id="SM00732"/>
    </source>
</evidence>
<dbReference type="GO" id="GO:0000967">
    <property type="term" value="P:rRNA 5'-end processing"/>
    <property type="evidence" value="ECO:0007669"/>
    <property type="project" value="UniProtKB-UniRule"/>
</dbReference>
<dbReference type="HAMAP" id="MF_00651">
    <property type="entry name" value="Nuclease_YqgF"/>
    <property type="match status" value="1"/>
</dbReference>
<evidence type="ECO:0000313" key="8">
    <source>
        <dbReference type="Proteomes" id="UP000177052"/>
    </source>
</evidence>
<proteinExistence type="inferred from homology"/>
<dbReference type="AlphaFoldDB" id="A0A1F6WB37"/>
<dbReference type="GO" id="GO:0004518">
    <property type="term" value="F:nuclease activity"/>
    <property type="evidence" value="ECO:0007669"/>
    <property type="project" value="UniProtKB-KW"/>
</dbReference>
<accession>A0A1F6WB37</accession>
<evidence type="ECO:0000313" key="7">
    <source>
        <dbReference type="EMBL" id="OGI79119.1"/>
    </source>
</evidence>
<sequence length="178" mass="20216">MILLGRILGIDYGTKRIGIAISDENNRLAFPKEIVLNDSNTFKKIAEILEKKKIAEIVIGESVDFSGKLNALSARIEVFILELKEKFNLPVHKQKEFLTSVEARKHPNAKRALIPSQAHSKVKINEILDGFSARKHKNTFLHFSRSTSHIKQIKSGRIDAKAAAFILQRYLDKKNQKQ</sequence>
<dbReference type="SMART" id="SM00732">
    <property type="entry name" value="YqgFc"/>
    <property type="match status" value="1"/>
</dbReference>
<keyword evidence="3 5" id="KW-0540">Nuclease</keyword>
<evidence type="ECO:0000256" key="1">
    <source>
        <dbReference type="ARBA" id="ARBA00022490"/>
    </source>
</evidence>
<evidence type="ECO:0000256" key="5">
    <source>
        <dbReference type="HAMAP-Rule" id="MF_00651"/>
    </source>
</evidence>